<name>A0A851GD88_9BACT</name>
<gene>
    <name evidence="2" type="ORF">HW115_04730</name>
</gene>
<dbReference type="GO" id="GO:0006508">
    <property type="term" value="P:proteolysis"/>
    <property type="evidence" value="ECO:0007669"/>
    <property type="project" value="InterPro"/>
</dbReference>
<comment type="caution">
    <text evidence="2">The sequence shown here is derived from an EMBL/GenBank/DDBJ whole genome shotgun (WGS) entry which is preliminary data.</text>
</comment>
<feature type="chain" id="PRO_5032411213" evidence="1">
    <location>
        <begin position="23"/>
        <end position="521"/>
    </location>
</feature>
<dbReference type="Proteomes" id="UP000557872">
    <property type="component" value="Unassembled WGS sequence"/>
</dbReference>
<dbReference type="EMBL" id="JACBAZ010000001">
    <property type="protein sequence ID" value="NWK54902.1"/>
    <property type="molecule type" value="Genomic_DNA"/>
</dbReference>
<dbReference type="GO" id="GO:0004252">
    <property type="term" value="F:serine-type endopeptidase activity"/>
    <property type="evidence" value="ECO:0007669"/>
    <property type="project" value="InterPro"/>
</dbReference>
<dbReference type="RefSeq" id="WP_178931404.1">
    <property type="nucleotide sequence ID" value="NZ_JACBAZ010000001.1"/>
</dbReference>
<keyword evidence="3" id="KW-1185">Reference proteome</keyword>
<sequence length="521" mass="57880">MTTPLRILLSLPLCGLLLTARADETSRQSQPKPPSPVSLCAQVQNSLKQVKSSCVSVSSNGYGSGVIISRDGLILTAAHMMRDHDPKKPLQIKLEDHTQVSAVLLGLNRETDLALLRITTDSDREWPHCPLAEMAPTTGRFCFTLAHPSGWLKGRPAQVRIGRITSHSMRQGKPFYLFADCNIQPGDSGGPLFSIDGKLIGIASSAANIPGFNIFPAIDQYHLDKKRLLNSERWGDDAKAPDSPAFTQTSIDKKVFNRIQEEFMRRVQIQYAPTLEFVQKLADETGEVKLNQQDIVDHMTRDALALANNQELSLGLDAPELILQLPDIPKHAPKAIPLYRGKAHGAFGVLIDDRHILTKASLFPKGEAVTIKRAEETIPLQKLAESKQWDIAIYESPNQLEHQAISWPKDLKPVTAGDLLIYRDRYQRLGWNIACDQARIVSKKLSIGPLKDKTIISKHRAPYPLAIRHALPLHASDAGTPVFNQNGQFIGIHIARFSRTLGLIIPAKELKEECDRLLQQR</sequence>
<evidence type="ECO:0000256" key="1">
    <source>
        <dbReference type="SAM" id="SignalP"/>
    </source>
</evidence>
<dbReference type="InterPro" id="IPR001940">
    <property type="entry name" value="Peptidase_S1C"/>
</dbReference>
<feature type="signal peptide" evidence="1">
    <location>
        <begin position="1"/>
        <end position="22"/>
    </location>
</feature>
<dbReference type="SUPFAM" id="SSF50494">
    <property type="entry name" value="Trypsin-like serine proteases"/>
    <property type="match status" value="2"/>
</dbReference>
<accession>A0A851GD88</accession>
<proteinExistence type="predicted"/>
<evidence type="ECO:0000313" key="2">
    <source>
        <dbReference type="EMBL" id="NWK54902.1"/>
    </source>
</evidence>
<dbReference type="PANTHER" id="PTHR43019">
    <property type="entry name" value="SERINE ENDOPROTEASE DEGS"/>
    <property type="match status" value="1"/>
</dbReference>
<dbReference type="Pfam" id="PF13365">
    <property type="entry name" value="Trypsin_2"/>
    <property type="match status" value="1"/>
</dbReference>
<dbReference type="PRINTS" id="PR00834">
    <property type="entry name" value="PROTEASES2C"/>
</dbReference>
<dbReference type="InterPro" id="IPR009003">
    <property type="entry name" value="Peptidase_S1_PA"/>
</dbReference>
<protein>
    <submittedName>
        <fullName evidence="2">Trypsin-like peptidase domain-containing protein</fullName>
    </submittedName>
</protein>
<dbReference type="PANTHER" id="PTHR43019:SF23">
    <property type="entry name" value="PROTEASE DO-LIKE 5, CHLOROPLASTIC"/>
    <property type="match status" value="1"/>
</dbReference>
<dbReference type="AlphaFoldDB" id="A0A851GD88"/>
<dbReference type="Gene3D" id="2.40.10.120">
    <property type="match status" value="2"/>
</dbReference>
<keyword evidence="1" id="KW-0732">Signal</keyword>
<evidence type="ECO:0000313" key="3">
    <source>
        <dbReference type="Proteomes" id="UP000557872"/>
    </source>
</evidence>
<reference evidence="2 3" key="1">
    <citation type="submission" date="2020-07" db="EMBL/GenBank/DDBJ databases">
        <title>Roseicoccus Jingziensis gen. nov., sp. nov., isolated from coastal seawater.</title>
        <authorList>
            <person name="Feng X."/>
        </authorList>
    </citation>
    <scope>NUCLEOTIDE SEQUENCE [LARGE SCALE GENOMIC DNA]</scope>
    <source>
        <strain evidence="2 3">N1E253</strain>
    </source>
</reference>
<organism evidence="2 3">
    <name type="scientific">Oceaniferula marina</name>
    <dbReference type="NCBI Taxonomy" id="2748318"/>
    <lineage>
        <taxon>Bacteria</taxon>
        <taxon>Pseudomonadati</taxon>
        <taxon>Verrucomicrobiota</taxon>
        <taxon>Verrucomicrobiia</taxon>
        <taxon>Verrucomicrobiales</taxon>
        <taxon>Verrucomicrobiaceae</taxon>
        <taxon>Oceaniferula</taxon>
    </lineage>
</organism>